<dbReference type="InterPro" id="IPR000917">
    <property type="entry name" value="Sulfatase_N"/>
</dbReference>
<accession>A0A846U2J1</accession>
<dbReference type="SUPFAM" id="SSF53649">
    <property type="entry name" value="Alkaline phosphatase-like"/>
    <property type="match status" value="1"/>
</dbReference>
<keyword evidence="1" id="KW-0472">Membrane</keyword>
<name>A0A846U2J1_9MOLU</name>
<gene>
    <name evidence="3" type="ORF">HER12_03145</name>
</gene>
<dbReference type="RefSeq" id="WP_168105210.1">
    <property type="nucleotide sequence ID" value="NZ_CP051215.1"/>
</dbReference>
<keyword evidence="1" id="KW-1133">Transmembrane helix</keyword>
<dbReference type="AlphaFoldDB" id="A0A846U2J1"/>
<evidence type="ECO:0000256" key="1">
    <source>
        <dbReference type="SAM" id="Phobius"/>
    </source>
</evidence>
<keyword evidence="3" id="KW-0808">Transferase</keyword>
<dbReference type="Proteomes" id="UP000584587">
    <property type="component" value="Unassembled WGS sequence"/>
</dbReference>
<organism evidence="3 4">
    <name type="scientific">Spiroplasma platyhelix PALS-1</name>
    <dbReference type="NCBI Taxonomy" id="1276218"/>
    <lineage>
        <taxon>Bacteria</taxon>
        <taxon>Bacillati</taxon>
        <taxon>Mycoplasmatota</taxon>
        <taxon>Mollicutes</taxon>
        <taxon>Entomoplasmatales</taxon>
        <taxon>Spiroplasmataceae</taxon>
        <taxon>Spiroplasma</taxon>
    </lineage>
</organism>
<dbReference type="GO" id="GO:0016787">
    <property type="term" value="F:hydrolase activity"/>
    <property type="evidence" value="ECO:0007669"/>
    <property type="project" value="UniProtKB-KW"/>
</dbReference>
<feature type="domain" description="Sulfatase N-terminal" evidence="2">
    <location>
        <begin position="54"/>
        <end position="310"/>
    </location>
</feature>
<comment type="caution">
    <text evidence="3">The sequence shown here is derived from an EMBL/GenBank/DDBJ whole genome shotgun (WGS) entry which is preliminary data.</text>
</comment>
<dbReference type="Gene3D" id="3.40.720.10">
    <property type="entry name" value="Alkaline Phosphatase, subunit A"/>
    <property type="match status" value="1"/>
</dbReference>
<keyword evidence="1" id="KW-0812">Transmembrane</keyword>
<dbReference type="Pfam" id="PF00884">
    <property type="entry name" value="Sulfatase"/>
    <property type="match status" value="1"/>
</dbReference>
<dbReference type="InterPro" id="IPR017850">
    <property type="entry name" value="Alkaline_phosphatase_core_sf"/>
</dbReference>
<reference evidence="3 4" key="1">
    <citation type="submission" date="2020-04" db="EMBL/GenBank/DDBJ databases">
        <title>Complete genome sequence of Spiroplasma platyhelix ATCC 51748, an insect isolate.</title>
        <authorList>
            <person name="Green E.A."/>
            <person name="Klassen J.L."/>
        </authorList>
    </citation>
    <scope>NUCLEOTIDE SEQUENCE [LARGE SCALE GENOMIC DNA]</scope>
    <source>
        <strain evidence="3 4">PALS-1</strain>
    </source>
</reference>
<evidence type="ECO:0000313" key="3">
    <source>
        <dbReference type="EMBL" id="NKE38739.1"/>
    </source>
</evidence>
<proteinExistence type="predicted"/>
<sequence>MKKSWNLILIPFFIFLIILTIIIIAVSTIFSPYRYPFNTFAKVEATMTLSKNKKNVVYIMIDMTTGFDVTSILQSNPEMANNFSGFTNYLNVISTNWGTNASVPNIFGGYDFNPYYKNHGPAEIESIKFKDYMKNAMNILISAFGQSNWDLSAIGNQYYNYNSNKSYWDSNWETLESDFKEYNLKAINSNDVTRLLYYQYPNLYKKINLPNQFFLKSSNANFISISEYLSHCKIQDTENNKFMTIMNESNHSPTVMDQFGNYQTSNVTIENIYKSTTGFVTKINNFISYLKANNIYDNTMIVINSDHGNNGTGSLPIANSAYNHTGIDYQDIVTIEKKYPSFTRAFPVLLVKPFSKTTAIEYDNNYLYTNTDILSFIKEYNNDVIFNLLDQTKDPRFLKQLSDIQARSNVYMPSYHNDSLWSDDFNHYLNPDSGFGGVSFLVKQSIYQLANYLVAKDLKDYYSPDALENWNQLTI</sequence>
<feature type="transmembrane region" description="Helical" evidence="1">
    <location>
        <begin position="7"/>
        <end position="30"/>
    </location>
</feature>
<keyword evidence="4" id="KW-1185">Reference proteome</keyword>
<evidence type="ECO:0000259" key="2">
    <source>
        <dbReference type="Pfam" id="PF00884"/>
    </source>
</evidence>
<dbReference type="EMBL" id="JAAVVK010000002">
    <property type="protein sequence ID" value="NKE38739.1"/>
    <property type="molecule type" value="Genomic_DNA"/>
</dbReference>
<evidence type="ECO:0000313" key="4">
    <source>
        <dbReference type="Proteomes" id="UP000584587"/>
    </source>
</evidence>
<protein>
    <submittedName>
        <fullName evidence="3">Sulfatase-like hydrolase/transferase</fullName>
    </submittedName>
</protein>
<keyword evidence="3" id="KW-0378">Hydrolase</keyword>
<dbReference type="GO" id="GO:0016740">
    <property type="term" value="F:transferase activity"/>
    <property type="evidence" value="ECO:0007669"/>
    <property type="project" value="UniProtKB-KW"/>
</dbReference>